<dbReference type="NCBIfam" id="TIGR00360">
    <property type="entry name" value="ComEC_N-term"/>
    <property type="match status" value="1"/>
</dbReference>
<feature type="transmembrane region" description="Helical" evidence="6">
    <location>
        <begin position="244"/>
        <end position="272"/>
    </location>
</feature>
<feature type="transmembrane region" description="Helical" evidence="6">
    <location>
        <begin position="342"/>
        <end position="360"/>
    </location>
</feature>
<feature type="transmembrane region" description="Helical" evidence="6">
    <location>
        <begin position="215"/>
        <end position="232"/>
    </location>
</feature>
<feature type="transmembrane region" description="Helical" evidence="6">
    <location>
        <begin position="189"/>
        <end position="209"/>
    </location>
</feature>
<feature type="transmembrane region" description="Helical" evidence="6">
    <location>
        <begin position="425"/>
        <end position="442"/>
    </location>
</feature>
<evidence type="ECO:0000256" key="4">
    <source>
        <dbReference type="ARBA" id="ARBA00022989"/>
    </source>
</evidence>
<feature type="transmembrane region" description="Helical" evidence="6">
    <location>
        <begin position="310"/>
        <end position="330"/>
    </location>
</feature>
<proteinExistence type="predicted"/>
<sequence>MSAPRGGLGLGLGLGGVLGALGLLYPWALLLALPLLPLFRLPLAAGLALVLLRGFLFPLPEPPYGKRLEGVFAVRGGFASAEGYRLYVRHYPPLPDGVYRLVGYIAPPETRRNPGGFDQGTWLRSLGVRGVFHVEQKEALAPLPDPREAWRRRLVQGLSPPVAELAEGLVLGDKEGLEAAYAWFQKAGLAHLLALSGLHVGFLLGAVLVLPLGRWRYLLALLLLPFYLWLAGPSPSLVRASLMAGLSLLGLFLGLGTAGVLQALGLALFLQLLLAPHALLSLGLQLSYLAVLGLALVLPALERPSGLRGYVASALAATLAAQALLVPLLLHRFGFLPLLSPLTNLLALPLVALLVPLGFLKLFLGGLLAPLAEPLGQALLGLAQMGAKGPLLRWGEISPLGFALYYLGLLPLLAALHRKIPWRKALLLTSLPILASLLAAWPKPLDLHLLDVGQGDALLARMGGAEVLVDGGRSEQAEKLLRALRALGIEDLELLVATHPDADHAGSLPQVVAELPIGLALLSPAFPQDHPLVQALKAKGVPTLYPGAGSRFRVGKGEVRVLWPARLSRDENRDGLALLLDFGRGQALLLADLPVEVERALEVGPVDVLKVSHHGSRTGTSETLVSQAKPKVALIGVGKNPFNHPHPEVLKRLEGRGVQVFRTDRDGAVRVLFGYAW</sequence>
<comment type="subcellular location">
    <subcellularLocation>
        <location evidence="1">Cell membrane</location>
        <topology evidence="1">Multi-pass membrane protein</topology>
    </subcellularLocation>
</comment>
<feature type="transmembrane region" description="Helical" evidence="6">
    <location>
        <begin position="12"/>
        <end position="33"/>
    </location>
</feature>
<dbReference type="InterPro" id="IPR004477">
    <property type="entry name" value="ComEC_N"/>
</dbReference>
<keyword evidence="3 6" id="KW-0812">Transmembrane</keyword>
<evidence type="ECO:0000256" key="5">
    <source>
        <dbReference type="ARBA" id="ARBA00023136"/>
    </source>
</evidence>
<evidence type="ECO:0000259" key="8">
    <source>
        <dbReference type="Pfam" id="PF03772"/>
    </source>
</evidence>
<dbReference type="NCBIfam" id="TIGR00361">
    <property type="entry name" value="ComEC_Rec2"/>
    <property type="match status" value="1"/>
</dbReference>
<keyword evidence="10" id="KW-1185">Reference proteome</keyword>
<dbReference type="Proteomes" id="UP000831120">
    <property type="component" value="Chromosome"/>
</dbReference>
<dbReference type="PANTHER" id="PTHR30619:SF1">
    <property type="entry name" value="RECOMBINATION PROTEIN 2"/>
    <property type="match status" value="1"/>
</dbReference>
<organism evidence="9 10">
    <name type="scientific">Thermus brockianus</name>
    <dbReference type="NCBI Taxonomy" id="56956"/>
    <lineage>
        <taxon>Bacteria</taxon>
        <taxon>Thermotogati</taxon>
        <taxon>Deinococcota</taxon>
        <taxon>Deinococci</taxon>
        <taxon>Thermales</taxon>
        <taxon>Thermaceae</taxon>
        <taxon>Thermus</taxon>
    </lineage>
</organism>
<gene>
    <name evidence="9" type="ORF">TbrSNM41_21780</name>
</gene>
<dbReference type="PANTHER" id="PTHR30619">
    <property type="entry name" value="DNA INTERNALIZATION/COMPETENCE PROTEIN COMEC/REC2"/>
    <property type="match status" value="1"/>
</dbReference>
<dbReference type="CDD" id="cd07731">
    <property type="entry name" value="ComA-like_MBL-fold"/>
    <property type="match status" value="1"/>
</dbReference>
<dbReference type="InterPro" id="IPR001279">
    <property type="entry name" value="Metallo-B-lactamas"/>
</dbReference>
<dbReference type="InterPro" id="IPR004797">
    <property type="entry name" value="Competence_ComEC/Rec2"/>
</dbReference>
<dbReference type="Pfam" id="PF00753">
    <property type="entry name" value="Lactamase_B"/>
    <property type="match status" value="1"/>
</dbReference>
<feature type="domain" description="ComEC/Rec2-related protein" evidence="8">
    <location>
        <begin position="169"/>
        <end position="418"/>
    </location>
</feature>
<dbReference type="Pfam" id="PF03772">
    <property type="entry name" value="Competence"/>
    <property type="match status" value="1"/>
</dbReference>
<feature type="transmembrane region" description="Helical" evidence="6">
    <location>
        <begin position="278"/>
        <end position="298"/>
    </location>
</feature>
<dbReference type="InterPro" id="IPR035681">
    <property type="entry name" value="ComA-like_MBL"/>
</dbReference>
<feature type="domain" description="Metallo-beta-lactamase" evidence="7">
    <location>
        <begin position="451"/>
        <end position="637"/>
    </location>
</feature>
<evidence type="ECO:0000259" key="7">
    <source>
        <dbReference type="Pfam" id="PF00753"/>
    </source>
</evidence>
<evidence type="ECO:0000256" key="1">
    <source>
        <dbReference type="ARBA" id="ARBA00004651"/>
    </source>
</evidence>
<reference evidence="9 10" key="1">
    <citation type="journal article" date="2022" name="Microbiol. Resour. Announc.">
        <title>Complete Genome Sequences of Thermus Strains Isolated from Senami Hot Spring in Japan.</title>
        <authorList>
            <person name="Miyazaki K."/>
        </authorList>
    </citation>
    <scope>NUCLEOTIDE SEQUENCE [LARGE SCALE GENOMIC DNA]</scope>
    <source>
        <strain evidence="9 10">SNM4-1</strain>
    </source>
</reference>
<keyword evidence="2" id="KW-1003">Cell membrane</keyword>
<evidence type="ECO:0000256" key="6">
    <source>
        <dbReference type="SAM" id="Phobius"/>
    </source>
</evidence>
<feature type="transmembrane region" description="Helical" evidence="6">
    <location>
        <begin position="397"/>
        <end position="416"/>
    </location>
</feature>
<evidence type="ECO:0000313" key="9">
    <source>
        <dbReference type="EMBL" id="BDG17444.1"/>
    </source>
</evidence>
<dbReference type="InterPro" id="IPR036866">
    <property type="entry name" value="RibonucZ/Hydroxyglut_hydro"/>
</dbReference>
<dbReference type="InterPro" id="IPR052159">
    <property type="entry name" value="Competence_DNA_uptake"/>
</dbReference>
<dbReference type="EMBL" id="AP025593">
    <property type="protein sequence ID" value="BDG17444.1"/>
    <property type="molecule type" value="Genomic_DNA"/>
</dbReference>
<keyword evidence="4 6" id="KW-1133">Transmembrane helix</keyword>
<dbReference type="Gene3D" id="3.60.15.10">
    <property type="entry name" value="Ribonuclease Z/Hydroxyacylglutathione hydrolase-like"/>
    <property type="match status" value="1"/>
</dbReference>
<protein>
    <submittedName>
        <fullName evidence="9">DNA internalization-related competence protein ComEC/Rec2</fullName>
    </submittedName>
</protein>
<keyword evidence="5 6" id="KW-0472">Membrane</keyword>
<dbReference type="SUPFAM" id="SSF56281">
    <property type="entry name" value="Metallo-hydrolase/oxidoreductase"/>
    <property type="match status" value="1"/>
</dbReference>
<dbReference type="RefSeq" id="WP_244362726.1">
    <property type="nucleotide sequence ID" value="NZ_AP025593.1"/>
</dbReference>
<name>A0ABM7XMA1_THEBO</name>
<accession>A0ABM7XMA1</accession>
<evidence type="ECO:0000256" key="3">
    <source>
        <dbReference type="ARBA" id="ARBA00022692"/>
    </source>
</evidence>
<evidence type="ECO:0000313" key="10">
    <source>
        <dbReference type="Proteomes" id="UP000831120"/>
    </source>
</evidence>
<evidence type="ECO:0000256" key="2">
    <source>
        <dbReference type="ARBA" id="ARBA00022475"/>
    </source>
</evidence>